<dbReference type="Proteomes" id="UP001055879">
    <property type="component" value="Linkage Group LG06"/>
</dbReference>
<reference evidence="2" key="1">
    <citation type="journal article" date="2022" name="Mol. Ecol. Resour.">
        <title>The genomes of chicory, endive, great burdock and yacon provide insights into Asteraceae palaeo-polyploidization history and plant inulin production.</title>
        <authorList>
            <person name="Fan W."/>
            <person name="Wang S."/>
            <person name="Wang H."/>
            <person name="Wang A."/>
            <person name="Jiang F."/>
            <person name="Liu H."/>
            <person name="Zhao H."/>
            <person name="Xu D."/>
            <person name="Zhang Y."/>
        </authorList>
    </citation>
    <scope>NUCLEOTIDE SEQUENCE [LARGE SCALE GENOMIC DNA]</scope>
    <source>
        <strain evidence="2">cv. Niubang</strain>
    </source>
</reference>
<evidence type="ECO:0000313" key="2">
    <source>
        <dbReference type="Proteomes" id="UP001055879"/>
    </source>
</evidence>
<proteinExistence type="predicted"/>
<accession>A0ACB9B844</accession>
<dbReference type="EMBL" id="CM042052">
    <property type="protein sequence ID" value="KAI3718110.1"/>
    <property type="molecule type" value="Genomic_DNA"/>
</dbReference>
<name>A0ACB9B844_ARCLA</name>
<gene>
    <name evidence="1" type="ORF">L6452_18962</name>
</gene>
<organism evidence="1 2">
    <name type="scientific">Arctium lappa</name>
    <name type="common">Greater burdock</name>
    <name type="synonym">Lappa major</name>
    <dbReference type="NCBI Taxonomy" id="4217"/>
    <lineage>
        <taxon>Eukaryota</taxon>
        <taxon>Viridiplantae</taxon>
        <taxon>Streptophyta</taxon>
        <taxon>Embryophyta</taxon>
        <taxon>Tracheophyta</taxon>
        <taxon>Spermatophyta</taxon>
        <taxon>Magnoliopsida</taxon>
        <taxon>eudicotyledons</taxon>
        <taxon>Gunneridae</taxon>
        <taxon>Pentapetalae</taxon>
        <taxon>asterids</taxon>
        <taxon>campanulids</taxon>
        <taxon>Asterales</taxon>
        <taxon>Asteraceae</taxon>
        <taxon>Carduoideae</taxon>
        <taxon>Cardueae</taxon>
        <taxon>Arctiinae</taxon>
        <taxon>Arctium</taxon>
    </lineage>
</organism>
<comment type="caution">
    <text evidence="1">The sequence shown here is derived from an EMBL/GenBank/DDBJ whole genome shotgun (WGS) entry which is preliminary data.</text>
</comment>
<keyword evidence="2" id="KW-1185">Reference proteome</keyword>
<protein>
    <submittedName>
        <fullName evidence="1">Uncharacterized protein</fullName>
    </submittedName>
</protein>
<evidence type="ECO:0000313" key="1">
    <source>
        <dbReference type="EMBL" id="KAI3718110.1"/>
    </source>
</evidence>
<sequence>MLQDVRSWIKIVLRDEGSRRDKVLGIKISRSRSKCLIRLSKSTYIDKILKHFKTKGSKKGNLPIEHSVYLSRTQSPSTKEDMKRIKGVPCVFNQLECHWFVPHPGTNGGYVDSRNSVWRIQGSLAVSRAIGDKHLTKWVIVEPETRILNIRPDCEFLILASDGIWDMVSNQEAIDIVLPFCIVTEKPDLFSACKKLIGLSTTRGSYDNMSVMLREEGRQLDKELRQLSKENKSVRGQDF</sequence>
<reference evidence="1 2" key="2">
    <citation type="journal article" date="2022" name="Mol. Ecol. Resour.">
        <title>The genomes of chicory, endive, great burdock and yacon provide insights into Asteraceae paleo-polyploidization history and plant inulin production.</title>
        <authorList>
            <person name="Fan W."/>
            <person name="Wang S."/>
            <person name="Wang H."/>
            <person name="Wang A."/>
            <person name="Jiang F."/>
            <person name="Liu H."/>
            <person name="Zhao H."/>
            <person name="Xu D."/>
            <person name="Zhang Y."/>
        </authorList>
    </citation>
    <scope>NUCLEOTIDE SEQUENCE [LARGE SCALE GENOMIC DNA]</scope>
    <source>
        <strain evidence="2">cv. Niubang</strain>
    </source>
</reference>